<keyword evidence="1" id="KW-0472">Membrane</keyword>
<reference evidence="2 3" key="1">
    <citation type="journal article" date="2023" name="Life. Sci Alliance">
        <title>Evolutionary insights into 3D genome organization and epigenetic landscape of Vigna mungo.</title>
        <authorList>
            <person name="Junaid A."/>
            <person name="Singh B."/>
            <person name="Bhatia S."/>
        </authorList>
    </citation>
    <scope>NUCLEOTIDE SEQUENCE [LARGE SCALE GENOMIC DNA]</scope>
    <source>
        <strain evidence="2">Urdbean</strain>
    </source>
</reference>
<dbReference type="Proteomes" id="UP001374535">
    <property type="component" value="Chromosome 6"/>
</dbReference>
<keyword evidence="3" id="KW-1185">Reference proteome</keyword>
<evidence type="ECO:0008006" key="4">
    <source>
        <dbReference type="Google" id="ProtNLM"/>
    </source>
</evidence>
<evidence type="ECO:0000313" key="2">
    <source>
        <dbReference type="EMBL" id="WVZ08740.1"/>
    </source>
</evidence>
<dbReference type="EMBL" id="CP144695">
    <property type="protein sequence ID" value="WVZ08740.1"/>
    <property type="molecule type" value="Genomic_DNA"/>
</dbReference>
<feature type="transmembrane region" description="Helical" evidence="1">
    <location>
        <begin position="53"/>
        <end position="75"/>
    </location>
</feature>
<evidence type="ECO:0000256" key="1">
    <source>
        <dbReference type="SAM" id="Phobius"/>
    </source>
</evidence>
<proteinExistence type="predicted"/>
<evidence type="ECO:0000313" key="3">
    <source>
        <dbReference type="Proteomes" id="UP001374535"/>
    </source>
</evidence>
<protein>
    <recommendedName>
        <fullName evidence="4">Transmembrane protein</fullName>
    </recommendedName>
</protein>
<accession>A0AAQ3NGX2</accession>
<name>A0AAQ3NGX2_VIGMU</name>
<sequence>MSTRSPFRSRTISFFFKDTVDGSTKEIRKVFRLTFFFLVETESFLFSSRRETCLSLFASFNTVDSVFVALFIPSFGMPQTTVLFSFLRGFILYIFSYLGKLMMQVTL</sequence>
<feature type="transmembrane region" description="Helical" evidence="1">
    <location>
        <begin position="81"/>
        <end position="99"/>
    </location>
</feature>
<keyword evidence="1" id="KW-0812">Transmembrane</keyword>
<dbReference type="AlphaFoldDB" id="A0AAQ3NGX2"/>
<gene>
    <name evidence="2" type="ORF">V8G54_022086</name>
</gene>
<organism evidence="2 3">
    <name type="scientific">Vigna mungo</name>
    <name type="common">Black gram</name>
    <name type="synonym">Phaseolus mungo</name>
    <dbReference type="NCBI Taxonomy" id="3915"/>
    <lineage>
        <taxon>Eukaryota</taxon>
        <taxon>Viridiplantae</taxon>
        <taxon>Streptophyta</taxon>
        <taxon>Embryophyta</taxon>
        <taxon>Tracheophyta</taxon>
        <taxon>Spermatophyta</taxon>
        <taxon>Magnoliopsida</taxon>
        <taxon>eudicotyledons</taxon>
        <taxon>Gunneridae</taxon>
        <taxon>Pentapetalae</taxon>
        <taxon>rosids</taxon>
        <taxon>fabids</taxon>
        <taxon>Fabales</taxon>
        <taxon>Fabaceae</taxon>
        <taxon>Papilionoideae</taxon>
        <taxon>50 kb inversion clade</taxon>
        <taxon>NPAAA clade</taxon>
        <taxon>indigoferoid/millettioid clade</taxon>
        <taxon>Phaseoleae</taxon>
        <taxon>Vigna</taxon>
    </lineage>
</organism>
<keyword evidence="1" id="KW-1133">Transmembrane helix</keyword>